<organism evidence="4 5">
    <name type="scientific">Candidatus Berkelbacteria bacterium CG08_land_8_20_14_0_20_39_8</name>
    <dbReference type="NCBI Taxonomy" id="1974511"/>
    <lineage>
        <taxon>Bacteria</taxon>
        <taxon>Candidatus Berkelbacteria</taxon>
    </lineage>
</organism>
<dbReference type="AlphaFoldDB" id="A0A2M6YBJ1"/>
<dbReference type="EMBL" id="PEXI01000096">
    <property type="protein sequence ID" value="PIU24063.1"/>
    <property type="molecule type" value="Genomic_DNA"/>
</dbReference>
<keyword evidence="3" id="KW-0812">Transmembrane</keyword>
<evidence type="ECO:0000256" key="3">
    <source>
        <dbReference type="SAM" id="Phobius"/>
    </source>
</evidence>
<gene>
    <name evidence="4" type="ORF">COT12_03040</name>
</gene>
<proteinExistence type="predicted"/>
<protein>
    <submittedName>
        <fullName evidence="4">Uncharacterized protein</fullName>
    </submittedName>
</protein>
<feature type="region of interest" description="Disordered" evidence="2">
    <location>
        <begin position="83"/>
        <end position="102"/>
    </location>
</feature>
<reference evidence="5" key="1">
    <citation type="submission" date="2017-09" db="EMBL/GenBank/DDBJ databases">
        <title>Depth-based differentiation of microbial function through sediment-hosted aquifers and enrichment of novel symbionts in the deep terrestrial subsurface.</title>
        <authorList>
            <person name="Probst A.J."/>
            <person name="Ladd B."/>
            <person name="Jarett J.K."/>
            <person name="Geller-Mcgrath D.E."/>
            <person name="Sieber C.M.K."/>
            <person name="Emerson J.B."/>
            <person name="Anantharaman K."/>
            <person name="Thomas B.C."/>
            <person name="Malmstrom R."/>
            <person name="Stieglmeier M."/>
            <person name="Klingl A."/>
            <person name="Woyke T."/>
            <person name="Ryan C.M."/>
            <person name="Banfield J.F."/>
        </authorList>
    </citation>
    <scope>NUCLEOTIDE SEQUENCE [LARGE SCALE GENOMIC DNA]</scope>
</reference>
<evidence type="ECO:0000256" key="1">
    <source>
        <dbReference type="SAM" id="Coils"/>
    </source>
</evidence>
<sequence>MICDSNNSGRFFAQNFRKTINKYLFLSQPNQKRSNAGVADLYIVMIKFRQTFKRRKMKKLTYILSAFAIFAFGTLAFAASSNGNGQSTTNSNGNSASSSAITNQNQVQVQTNNPGTGTQTQTQTQLEERIQESKSEYSPRNEQAQTRMSEVALAAENLIRVAENVQNQGIGDQIRNIARTQSENQDKINQSVDKAENRSSLAKFFIGTNFSEIKNIQTIMEQNRNQIQELEKIQSQVENQADQLKIANQVIVLQNQQLKLRDQLKNISSGFSLFGWLNRWIHRVSF</sequence>
<evidence type="ECO:0000313" key="5">
    <source>
        <dbReference type="Proteomes" id="UP000229896"/>
    </source>
</evidence>
<evidence type="ECO:0000313" key="4">
    <source>
        <dbReference type="EMBL" id="PIU24063.1"/>
    </source>
</evidence>
<name>A0A2M6YBJ1_9BACT</name>
<evidence type="ECO:0000256" key="2">
    <source>
        <dbReference type="SAM" id="MobiDB-lite"/>
    </source>
</evidence>
<feature type="transmembrane region" description="Helical" evidence="3">
    <location>
        <begin position="60"/>
        <end position="79"/>
    </location>
</feature>
<feature type="region of interest" description="Disordered" evidence="2">
    <location>
        <begin position="109"/>
        <end position="144"/>
    </location>
</feature>
<dbReference type="Proteomes" id="UP000229896">
    <property type="component" value="Unassembled WGS sequence"/>
</dbReference>
<feature type="compositionally biased region" description="Low complexity" evidence="2">
    <location>
        <begin position="109"/>
        <end position="125"/>
    </location>
</feature>
<feature type="compositionally biased region" description="Basic and acidic residues" evidence="2">
    <location>
        <begin position="126"/>
        <end position="139"/>
    </location>
</feature>
<accession>A0A2M6YBJ1</accession>
<keyword evidence="3" id="KW-1133">Transmembrane helix</keyword>
<keyword evidence="1" id="KW-0175">Coiled coil</keyword>
<feature type="coiled-coil region" evidence="1">
    <location>
        <begin position="213"/>
        <end position="250"/>
    </location>
</feature>
<comment type="caution">
    <text evidence="4">The sequence shown here is derived from an EMBL/GenBank/DDBJ whole genome shotgun (WGS) entry which is preliminary data.</text>
</comment>
<keyword evidence="3" id="KW-0472">Membrane</keyword>